<sequence length="295" mass="31609">MMPAPSALLSMPARHVSLLAKLPPNAGALFLSLLTVHWFARHPPITPSLPPAPLPAAVKRCHWMASKVAQTLLFPINNVLAVAKAALYRRSPCTTYSPAPTFELSISSYWGRLPSGAAVISCVHEDGPWPFVRRACFGRGGGVLAAPTLDHRPPPLPFVLSSLAATKREAQVAVVCNGGHGRSACLALCLLVERCVADPAVLEGVVGEGWGERRWADEADVRELGRAANAYLAGSRRVRGNMHEQETFLLFAGWLAGVVGGGGGVEEAARAFGEGSAERDWSKFHSIAEYYRKTE</sequence>
<dbReference type="Gene3D" id="3.90.190.10">
    <property type="entry name" value="Protein tyrosine phosphatase superfamily"/>
    <property type="match status" value="1"/>
</dbReference>
<name>A0ABQ6M6K8_9STRA</name>
<dbReference type="InterPro" id="IPR029021">
    <property type="entry name" value="Prot-tyrosine_phosphatase-like"/>
</dbReference>
<protein>
    <recommendedName>
        <fullName evidence="3">Tyrosine specific protein phosphatases domain-containing protein</fullName>
    </recommendedName>
</protein>
<evidence type="ECO:0000313" key="2">
    <source>
        <dbReference type="Proteomes" id="UP001165060"/>
    </source>
</evidence>
<dbReference type="SUPFAM" id="SSF52799">
    <property type="entry name" value="(Phosphotyrosine protein) phosphatases II"/>
    <property type="match status" value="1"/>
</dbReference>
<gene>
    <name evidence="1" type="ORF">TeGR_g11208</name>
</gene>
<dbReference type="Proteomes" id="UP001165060">
    <property type="component" value="Unassembled WGS sequence"/>
</dbReference>
<keyword evidence="2" id="KW-1185">Reference proteome</keyword>
<evidence type="ECO:0008006" key="3">
    <source>
        <dbReference type="Google" id="ProtNLM"/>
    </source>
</evidence>
<evidence type="ECO:0000313" key="1">
    <source>
        <dbReference type="EMBL" id="GMI20571.1"/>
    </source>
</evidence>
<organism evidence="1 2">
    <name type="scientific">Tetraparma gracilis</name>
    <dbReference type="NCBI Taxonomy" id="2962635"/>
    <lineage>
        <taxon>Eukaryota</taxon>
        <taxon>Sar</taxon>
        <taxon>Stramenopiles</taxon>
        <taxon>Ochrophyta</taxon>
        <taxon>Bolidophyceae</taxon>
        <taxon>Parmales</taxon>
        <taxon>Triparmaceae</taxon>
        <taxon>Tetraparma</taxon>
    </lineage>
</organism>
<dbReference type="EMBL" id="BRYB01005107">
    <property type="protein sequence ID" value="GMI20571.1"/>
    <property type="molecule type" value="Genomic_DNA"/>
</dbReference>
<accession>A0ABQ6M6K8</accession>
<proteinExistence type="predicted"/>
<reference evidence="1 2" key="1">
    <citation type="journal article" date="2023" name="Commun. Biol.">
        <title>Genome analysis of Parmales, the sister group of diatoms, reveals the evolutionary specialization of diatoms from phago-mixotrophs to photoautotrophs.</title>
        <authorList>
            <person name="Ban H."/>
            <person name="Sato S."/>
            <person name="Yoshikawa S."/>
            <person name="Yamada K."/>
            <person name="Nakamura Y."/>
            <person name="Ichinomiya M."/>
            <person name="Sato N."/>
            <person name="Blanc-Mathieu R."/>
            <person name="Endo H."/>
            <person name="Kuwata A."/>
            <person name="Ogata H."/>
        </authorList>
    </citation>
    <scope>NUCLEOTIDE SEQUENCE [LARGE SCALE GENOMIC DNA]</scope>
</reference>
<comment type="caution">
    <text evidence="1">The sequence shown here is derived from an EMBL/GenBank/DDBJ whole genome shotgun (WGS) entry which is preliminary data.</text>
</comment>